<evidence type="ECO:0000313" key="2">
    <source>
        <dbReference type="Proteomes" id="UP001328107"/>
    </source>
</evidence>
<organism evidence="1 2">
    <name type="scientific">Pristionchus mayeri</name>
    <dbReference type="NCBI Taxonomy" id="1317129"/>
    <lineage>
        <taxon>Eukaryota</taxon>
        <taxon>Metazoa</taxon>
        <taxon>Ecdysozoa</taxon>
        <taxon>Nematoda</taxon>
        <taxon>Chromadorea</taxon>
        <taxon>Rhabditida</taxon>
        <taxon>Rhabditina</taxon>
        <taxon>Diplogasteromorpha</taxon>
        <taxon>Diplogasteroidea</taxon>
        <taxon>Neodiplogasteridae</taxon>
        <taxon>Pristionchus</taxon>
    </lineage>
</organism>
<name>A0AAN5CEB5_9BILA</name>
<comment type="caution">
    <text evidence="1">The sequence shown here is derived from an EMBL/GenBank/DDBJ whole genome shotgun (WGS) entry which is preliminary data.</text>
</comment>
<accession>A0AAN5CEB5</accession>
<proteinExistence type="predicted"/>
<gene>
    <name evidence="1" type="ORF">PMAYCL1PPCAC_08781</name>
</gene>
<sequence>MPVRIDNRSDDLLALVPHHLFFVDTGPIFLVLRLEVLLVDIVEQAGSPISARLDQVSEETHHVGQRQHVGPDLPTAIFRDREAVCIDVLIIRSHERLSPVVVRGAHHVRVRFQWPVQHFHRISEHIFTCLKKTIMILDGHLMRTCQGPNHTLDIAFSEAARPFPCSGPARSLTPQGIDRYLQYIVAQL</sequence>
<dbReference type="EMBL" id="BTRK01000002">
    <property type="protein sequence ID" value="GMR38586.1"/>
    <property type="molecule type" value="Genomic_DNA"/>
</dbReference>
<protein>
    <submittedName>
        <fullName evidence="1">Uncharacterized protein</fullName>
    </submittedName>
</protein>
<reference evidence="2" key="1">
    <citation type="submission" date="2022-10" db="EMBL/GenBank/DDBJ databases">
        <title>Genome assembly of Pristionchus species.</title>
        <authorList>
            <person name="Yoshida K."/>
            <person name="Sommer R.J."/>
        </authorList>
    </citation>
    <scope>NUCLEOTIDE SEQUENCE [LARGE SCALE GENOMIC DNA]</scope>
    <source>
        <strain evidence="2">RS5460</strain>
    </source>
</reference>
<keyword evidence="2" id="KW-1185">Reference proteome</keyword>
<dbReference type="AlphaFoldDB" id="A0AAN5CEB5"/>
<dbReference type="Proteomes" id="UP001328107">
    <property type="component" value="Unassembled WGS sequence"/>
</dbReference>
<evidence type="ECO:0000313" key="1">
    <source>
        <dbReference type="EMBL" id="GMR38586.1"/>
    </source>
</evidence>